<dbReference type="PANTHER" id="PTHR43000">
    <property type="entry name" value="DTDP-D-GLUCOSE 4,6-DEHYDRATASE-RELATED"/>
    <property type="match status" value="1"/>
</dbReference>
<accession>S9U0A2</accession>
<protein>
    <submittedName>
        <fullName evidence="2">NAD-dependent epimerase/dehydratase</fullName>
    </submittedName>
</protein>
<dbReference type="SUPFAM" id="SSF51735">
    <property type="entry name" value="NAD(P)-binding Rossmann-fold domains"/>
    <property type="match status" value="1"/>
</dbReference>
<dbReference type="Gene3D" id="3.40.50.720">
    <property type="entry name" value="NAD(P)-binding Rossmann-like Domain"/>
    <property type="match status" value="1"/>
</dbReference>
<evidence type="ECO:0000313" key="3">
    <source>
        <dbReference type="Proteomes" id="UP000015344"/>
    </source>
</evidence>
<feature type="domain" description="NAD(P)-binding" evidence="1">
    <location>
        <begin position="5"/>
        <end position="304"/>
    </location>
</feature>
<dbReference type="InterPro" id="IPR016040">
    <property type="entry name" value="NAD(P)-bd_dom"/>
</dbReference>
<evidence type="ECO:0000313" key="2">
    <source>
        <dbReference type="EMBL" id="EPY07911.1"/>
    </source>
</evidence>
<dbReference type="AlphaFoldDB" id="S9U0A2"/>
<sequence>MIVSLVTGINGFVGRYLGSHLKRKGHYVIGTSRKGEMHHDKCEYADEIVLIKDLSNYEEVKPILLKKYPDYIFHLAALSNVARAWEFPEEAFRSNVLTTVNLLNVAKELPKTRIITVGSSEEYGYSADMIFPLNEDSATNPMNPYGLSKLNVSYLAQQYHKAYGIDVVHVRPFNHIGPGQQNGFVVPDFASQIAEIEKGIKAPILKVGNLNAQRDFTDVRDVVDAYEKLASNGVGGEIYNVCSSRPIAIDEILNLLVSYSDVKVEVVQDPSRYRPVDIPFYYGDNSKITNSIPWKPKHSIEESLLEILNDKRTSYKKMV</sequence>
<organism evidence="2 3">
    <name type="scientific">Paenibacillus alvei TS-15</name>
    <dbReference type="NCBI Taxonomy" id="1117108"/>
    <lineage>
        <taxon>Bacteria</taxon>
        <taxon>Bacillati</taxon>
        <taxon>Bacillota</taxon>
        <taxon>Bacilli</taxon>
        <taxon>Bacillales</taxon>
        <taxon>Paenibacillaceae</taxon>
        <taxon>Paenibacillus</taxon>
    </lineage>
</organism>
<dbReference type="PATRIC" id="fig|1117108.3.peg.1376"/>
<dbReference type="eggNOG" id="COG1089">
    <property type="taxonomic scope" value="Bacteria"/>
</dbReference>
<name>S9U0A2_PAEAL</name>
<dbReference type="InterPro" id="IPR036291">
    <property type="entry name" value="NAD(P)-bd_dom_sf"/>
</dbReference>
<proteinExistence type="predicted"/>
<reference evidence="2 3" key="1">
    <citation type="submission" date="2013-05" db="EMBL/GenBank/DDBJ databases">
        <authorList>
            <person name="Strain E.A."/>
            <person name="Brown E."/>
            <person name="Allard M.W."/>
            <person name="Luo Y.L."/>
        </authorList>
    </citation>
    <scope>NUCLEOTIDE SEQUENCE [LARGE SCALE GENOMIC DNA]</scope>
    <source>
        <strain evidence="2 3">TS-15</strain>
    </source>
</reference>
<gene>
    <name evidence="2" type="ORF">PAALTS15_06694</name>
</gene>
<evidence type="ECO:0000259" key="1">
    <source>
        <dbReference type="Pfam" id="PF16363"/>
    </source>
</evidence>
<dbReference type="Gene3D" id="3.90.25.10">
    <property type="entry name" value="UDP-galactose 4-epimerase, domain 1"/>
    <property type="match status" value="1"/>
</dbReference>
<dbReference type="EMBL" id="ATMT01000028">
    <property type="protein sequence ID" value="EPY07911.1"/>
    <property type="molecule type" value="Genomic_DNA"/>
</dbReference>
<dbReference type="Pfam" id="PF16363">
    <property type="entry name" value="GDP_Man_Dehyd"/>
    <property type="match status" value="1"/>
</dbReference>
<comment type="caution">
    <text evidence="2">The sequence shown here is derived from an EMBL/GenBank/DDBJ whole genome shotgun (WGS) entry which is preliminary data.</text>
</comment>
<dbReference type="RefSeq" id="WP_021258816.1">
    <property type="nucleotide sequence ID" value="NZ_ATMT01000028.1"/>
</dbReference>
<dbReference type="Proteomes" id="UP000015344">
    <property type="component" value="Unassembled WGS sequence"/>
</dbReference>